<keyword evidence="3" id="KW-1185">Reference proteome</keyword>
<dbReference type="KEGG" id="rlc:K227x_44300"/>
<organism evidence="2 3">
    <name type="scientific">Rubripirellula lacrimiformis</name>
    <dbReference type="NCBI Taxonomy" id="1930273"/>
    <lineage>
        <taxon>Bacteria</taxon>
        <taxon>Pseudomonadati</taxon>
        <taxon>Planctomycetota</taxon>
        <taxon>Planctomycetia</taxon>
        <taxon>Pirellulales</taxon>
        <taxon>Pirellulaceae</taxon>
        <taxon>Rubripirellula</taxon>
    </lineage>
</organism>
<gene>
    <name evidence="2" type="ORF">K227x_44300</name>
</gene>
<dbReference type="EMBL" id="CP036525">
    <property type="protein sequence ID" value="QDT06023.1"/>
    <property type="molecule type" value="Genomic_DNA"/>
</dbReference>
<protein>
    <submittedName>
        <fullName evidence="2">Uncharacterized protein</fullName>
    </submittedName>
</protein>
<keyword evidence="1" id="KW-0472">Membrane</keyword>
<dbReference type="Proteomes" id="UP000318538">
    <property type="component" value="Chromosome"/>
</dbReference>
<evidence type="ECO:0000256" key="1">
    <source>
        <dbReference type="SAM" id="Phobius"/>
    </source>
</evidence>
<evidence type="ECO:0000313" key="3">
    <source>
        <dbReference type="Proteomes" id="UP000318538"/>
    </source>
</evidence>
<dbReference type="AlphaFoldDB" id="A0A517NG20"/>
<keyword evidence="1" id="KW-0812">Transmembrane</keyword>
<feature type="transmembrane region" description="Helical" evidence="1">
    <location>
        <begin position="21"/>
        <end position="46"/>
    </location>
</feature>
<name>A0A517NG20_9BACT</name>
<reference evidence="2 3" key="1">
    <citation type="submission" date="2019-02" db="EMBL/GenBank/DDBJ databases">
        <title>Deep-cultivation of Planctomycetes and their phenomic and genomic characterization uncovers novel biology.</title>
        <authorList>
            <person name="Wiegand S."/>
            <person name="Jogler M."/>
            <person name="Boedeker C."/>
            <person name="Pinto D."/>
            <person name="Vollmers J."/>
            <person name="Rivas-Marin E."/>
            <person name="Kohn T."/>
            <person name="Peeters S.H."/>
            <person name="Heuer A."/>
            <person name="Rast P."/>
            <person name="Oberbeckmann S."/>
            <person name="Bunk B."/>
            <person name="Jeske O."/>
            <person name="Meyerdierks A."/>
            <person name="Storesund J.E."/>
            <person name="Kallscheuer N."/>
            <person name="Luecker S."/>
            <person name="Lage O.M."/>
            <person name="Pohl T."/>
            <person name="Merkel B.J."/>
            <person name="Hornburger P."/>
            <person name="Mueller R.-W."/>
            <person name="Bruemmer F."/>
            <person name="Labrenz M."/>
            <person name="Spormann A.M."/>
            <person name="Op den Camp H."/>
            <person name="Overmann J."/>
            <person name="Amann R."/>
            <person name="Jetten M.S.M."/>
            <person name="Mascher T."/>
            <person name="Medema M.H."/>
            <person name="Devos D.P."/>
            <person name="Kaster A.-K."/>
            <person name="Ovreas L."/>
            <person name="Rohde M."/>
            <person name="Galperin M.Y."/>
            <person name="Jogler C."/>
        </authorList>
    </citation>
    <scope>NUCLEOTIDE SEQUENCE [LARGE SCALE GENOMIC DNA]</scope>
    <source>
        <strain evidence="2 3">K22_7</strain>
    </source>
</reference>
<keyword evidence="1" id="KW-1133">Transmembrane helix</keyword>
<proteinExistence type="predicted"/>
<accession>A0A517NG20</accession>
<sequence>MKSFMLSKPLNHHRDALHHRSGVTLMECIFAIGVILTGLVGLAALIPVASQNARDTMEIDRSISESTSAAAVGLVRSFHELDSLVIFDKPVQGSPAYSAGAYSFAPSNAMQTIDAKINEAPYLKLDSPGYVHSLPGEGLQSGICIDPFGMPSIALMDSANSYVDDPTNVQPFYAVNANDSAYDYSRFPYYNERYDVLNPPNEQVGTPGTPVGPPATKPWPMGPRMWRATLKSPLYPSHPAPVGMRTHEIMSPVAIKGIFQGTSGVSSVTGSEDGDPRSVLVNQTLVGGSSIDAGRDGASDYTWFATLTPSFQGSSTYRQSVVVVRKRLPSVPRRIDDPFALQRNNYSVDDAYGNPDPDDNPSDERVTWINPSETIGFVGGSGGEVTVYGSQAVSDKIMTGTWVLLSRQPHSLGPVRATGAAVHRWYKVLSVGDVVTTSGYSWPGGTNNVWSRRLALAGPDWAFQDEDTAGGVNTTPIDDTFCTIVEGAVSVIESEVTLE</sequence>
<evidence type="ECO:0000313" key="2">
    <source>
        <dbReference type="EMBL" id="QDT06023.1"/>
    </source>
</evidence>